<organism evidence="5 6">
    <name type="scientific">Lucifera butyrica</name>
    <dbReference type="NCBI Taxonomy" id="1351585"/>
    <lineage>
        <taxon>Bacteria</taxon>
        <taxon>Bacillati</taxon>
        <taxon>Bacillota</taxon>
        <taxon>Negativicutes</taxon>
        <taxon>Veillonellales</taxon>
        <taxon>Veillonellaceae</taxon>
        <taxon>Lucifera</taxon>
    </lineage>
</organism>
<evidence type="ECO:0000259" key="4">
    <source>
        <dbReference type="Pfam" id="PF17853"/>
    </source>
</evidence>
<evidence type="ECO:0000313" key="6">
    <source>
        <dbReference type="Proteomes" id="UP000277811"/>
    </source>
</evidence>
<dbReference type="InterPro" id="IPR041522">
    <property type="entry name" value="CdaR_GGDEF"/>
</dbReference>
<dbReference type="EMBL" id="UPPP01000058">
    <property type="protein sequence ID" value="VBB05744.1"/>
    <property type="molecule type" value="Genomic_DNA"/>
</dbReference>
<name>A0A498R2Q6_9FIRM</name>
<dbReference type="InterPro" id="IPR025736">
    <property type="entry name" value="PucR_C-HTH_dom"/>
</dbReference>
<evidence type="ECO:0000256" key="1">
    <source>
        <dbReference type="ARBA" id="ARBA00006754"/>
    </source>
</evidence>
<feature type="domain" description="Purine catabolism PurC-like" evidence="2">
    <location>
        <begin position="2"/>
        <end position="108"/>
    </location>
</feature>
<sequence>MIAGRDGLDRMVNWVHFLDLPDVLPWVQGGELLFITGMGLEKDGEHLLNLVRGIAGKRLAGLVINIGPYIPETPASVIQLADELKFPVFELPWEVRLVEVTYDVSAYIIKKQMEEKSVGDLLENILFNTGCDFATLVRRADYYGYDLSIPHQVGILRVSDFGTALPDEQDEVALMKLKGAFERTVREIISIHYRKALAMFRVDSMIFLIPEEAGKKGDKNGNLVIAREVITACCNKFPKLTLNIGLGSSFSDFGLAKNSYKQARLALKYADFSHSQNGVYRYSDIGVYKLLLGLDSQVLEAYYQESLGELMEYDTVHGTELVPTLSEYLKQNCNTVQTAQNLFIHKNTLTYRIKKIETITAKNFSNMQDRVTLQMALIIGEQLDV</sequence>
<gene>
    <name evidence="5" type="ORF">LUCI_0955</name>
</gene>
<keyword evidence="6" id="KW-1185">Reference proteome</keyword>
<dbReference type="Pfam" id="PF13556">
    <property type="entry name" value="HTH_30"/>
    <property type="match status" value="1"/>
</dbReference>
<evidence type="ECO:0008006" key="7">
    <source>
        <dbReference type="Google" id="ProtNLM"/>
    </source>
</evidence>
<feature type="domain" description="PucR C-terminal helix-turn-helix" evidence="3">
    <location>
        <begin position="321"/>
        <end position="378"/>
    </location>
</feature>
<evidence type="ECO:0000313" key="5">
    <source>
        <dbReference type="EMBL" id="VBB05744.1"/>
    </source>
</evidence>
<dbReference type="Pfam" id="PF07905">
    <property type="entry name" value="PucR"/>
    <property type="match status" value="1"/>
</dbReference>
<dbReference type="Gene3D" id="1.10.10.2840">
    <property type="entry name" value="PucR C-terminal helix-turn-helix domain"/>
    <property type="match status" value="1"/>
</dbReference>
<reference evidence="5 6" key="1">
    <citation type="submission" date="2018-06" db="EMBL/GenBank/DDBJ databases">
        <authorList>
            <person name="Strepis N."/>
        </authorList>
    </citation>
    <scope>NUCLEOTIDE SEQUENCE [LARGE SCALE GENOMIC DNA]</scope>
    <source>
        <strain evidence="5">LUCI</strain>
    </source>
</reference>
<dbReference type="PANTHER" id="PTHR33744:SF1">
    <property type="entry name" value="DNA-BINDING TRANSCRIPTIONAL ACTIVATOR ADER"/>
    <property type="match status" value="1"/>
</dbReference>
<dbReference type="AlphaFoldDB" id="A0A498R2Q6"/>
<dbReference type="Proteomes" id="UP000277811">
    <property type="component" value="Unassembled WGS sequence"/>
</dbReference>
<feature type="domain" description="CdaR GGDEF-like" evidence="4">
    <location>
        <begin position="136"/>
        <end position="268"/>
    </location>
</feature>
<dbReference type="InterPro" id="IPR012914">
    <property type="entry name" value="PucR_dom"/>
</dbReference>
<dbReference type="PANTHER" id="PTHR33744">
    <property type="entry name" value="CARBOHYDRATE DIACID REGULATOR"/>
    <property type="match status" value="1"/>
</dbReference>
<evidence type="ECO:0000259" key="3">
    <source>
        <dbReference type="Pfam" id="PF13556"/>
    </source>
</evidence>
<dbReference type="InterPro" id="IPR042070">
    <property type="entry name" value="PucR_C-HTH_sf"/>
</dbReference>
<dbReference type="Pfam" id="PF17853">
    <property type="entry name" value="GGDEF_2"/>
    <property type="match status" value="1"/>
</dbReference>
<protein>
    <recommendedName>
        <fullName evidence="7">PucR family transcriptional regulator</fullName>
    </recommendedName>
</protein>
<proteinExistence type="inferred from homology"/>
<comment type="similarity">
    <text evidence="1">Belongs to the CdaR family.</text>
</comment>
<evidence type="ECO:0000259" key="2">
    <source>
        <dbReference type="Pfam" id="PF07905"/>
    </source>
</evidence>
<accession>A0A498R2Q6</accession>
<dbReference type="InterPro" id="IPR051448">
    <property type="entry name" value="CdaR-like_regulators"/>
</dbReference>